<keyword evidence="4" id="KW-0804">Transcription</keyword>
<protein>
    <recommendedName>
        <fullName evidence="7">NAC domain-containing protein</fullName>
    </recommendedName>
</protein>
<accession>A0A2P2LNM2</accession>
<dbReference type="InterPro" id="IPR003441">
    <property type="entry name" value="NAC-dom"/>
</dbReference>
<dbReference type="GO" id="GO:0003677">
    <property type="term" value="F:DNA binding"/>
    <property type="evidence" value="ECO:0007669"/>
    <property type="project" value="UniProtKB-KW"/>
</dbReference>
<comment type="subcellular location">
    <subcellularLocation>
        <location evidence="1">Nucleus</location>
    </subcellularLocation>
</comment>
<dbReference type="Gene3D" id="2.170.150.80">
    <property type="entry name" value="NAC domain"/>
    <property type="match status" value="1"/>
</dbReference>
<dbReference type="InterPro" id="IPR036093">
    <property type="entry name" value="NAC_dom_sf"/>
</dbReference>
<proteinExistence type="predicted"/>
<evidence type="ECO:0000256" key="4">
    <source>
        <dbReference type="ARBA" id="ARBA00023163"/>
    </source>
</evidence>
<dbReference type="EMBL" id="GGEC01039087">
    <property type="protein sequence ID" value="MBX19571.1"/>
    <property type="molecule type" value="Transcribed_RNA"/>
</dbReference>
<evidence type="ECO:0000256" key="1">
    <source>
        <dbReference type="ARBA" id="ARBA00004123"/>
    </source>
</evidence>
<reference evidence="8" key="1">
    <citation type="submission" date="2018-02" db="EMBL/GenBank/DDBJ databases">
        <title>Rhizophora mucronata_Transcriptome.</title>
        <authorList>
            <person name="Meera S.P."/>
            <person name="Sreeshan A."/>
            <person name="Augustine A."/>
        </authorList>
    </citation>
    <scope>NUCLEOTIDE SEQUENCE</scope>
    <source>
        <tissue evidence="8">Leaf</tissue>
    </source>
</reference>
<dbReference type="AlphaFoldDB" id="A0A2P2LNM2"/>
<keyword evidence="2" id="KW-0805">Transcription regulation</keyword>
<keyword evidence="3" id="KW-0238">DNA-binding</keyword>
<evidence type="ECO:0000256" key="2">
    <source>
        <dbReference type="ARBA" id="ARBA00023015"/>
    </source>
</evidence>
<organism evidence="8">
    <name type="scientific">Rhizophora mucronata</name>
    <name type="common">Asiatic mangrove</name>
    <dbReference type="NCBI Taxonomy" id="61149"/>
    <lineage>
        <taxon>Eukaryota</taxon>
        <taxon>Viridiplantae</taxon>
        <taxon>Streptophyta</taxon>
        <taxon>Embryophyta</taxon>
        <taxon>Tracheophyta</taxon>
        <taxon>Spermatophyta</taxon>
        <taxon>Magnoliopsida</taxon>
        <taxon>eudicotyledons</taxon>
        <taxon>Gunneridae</taxon>
        <taxon>Pentapetalae</taxon>
        <taxon>rosids</taxon>
        <taxon>fabids</taxon>
        <taxon>Malpighiales</taxon>
        <taxon>Rhizophoraceae</taxon>
        <taxon>Rhizophora</taxon>
    </lineage>
</organism>
<evidence type="ECO:0000256" key="5">
    <source>
        <dbReference type="ARBA" id="ARBA00023242"/>
    </source>
</evidence>
<evidence type="ECO:0000256" key="6">
    <source>
        <dbReference type="SAM" id="MobiDB-lite"/>
    </source>
</evidence>
<feature type="domain" description="NAC" evidence="7">
    <location>
        <begin position="14"/>
        <end position="176"/>
    </location>
</feature>
<dbReference type="PROSITE" id="PS51005">
    <property type="entry name" value="NAC"/>
    <property type="match status" value="1"/>
</dbReference>
<evidence type="ECO:0000259" key="7">
    <source>
        <dbReference type="PROSITE" id="PS51005"/>
    </source>
</evidence>
<name>A0A2P2LNM2_RHIMU</name>
<evidence type="ECO:0000313" key="8">
    <source>
        <dbReference type="EMBL" id="MBX19571.1"/>
    </source>
</evidence>
<dbReference type="GO" id="GO:0005634">
    <property type="term" value="C:nucleus"/>
    <property type="evidence" value="ECO:0007669"/>
    <property type="project" value="UniProtKB-SubCell"/>
</dbReference>
<evidence type="ECO:0000256" key="3">
    <source>
        <dbReference type="ARBA" id="ARBA00023125"/>
    </source>
</evidence>
<keyword evidence="5" id="KW-0539">Nucleus</keyword>
<dbReference type="SUPFAM" id="SSF101941">
    <property type="entry name" value="NAC domain"/>
    <property type="match status" value="1"/>
</dbReference>
<sequence>MNSSFSSGMARMSLRVGYGFHPTDEELVNYYLKLKNQGRDDDIRTIAVVDIYKYEPWDLPVLSEVKSSDRVWYFFSPRDYKYGKSKRYNRTTREGYWKSTGKHRKVMAKSNKKQIGTKRTLVFHIGHPKGTRTGWVMQEYEHDQGNLVLCKLKRKPDEKTSKGEPDQWTAVVASDVQNQDLSPMTANSLHQQVYHMTYEVDDQRLNKVNATSNDESSHSIPRFENQTSVTGDCTLPMVILSDSEHQSPHKKGGCLMTSNLENQIITYGEGESSLMVTPSDSNQTPDGKGGWFLDSYFENEISPYVKGDGILISTFKNQISVCGDGEFSPLAISSDFRSKYPYEMDDCLLASDLEDPISGVDFKYLLTSFSRPPSDFKEQSIYEKDDCLKTSDLQNPISDAELEQHEQNYPIPQPCLEDQSTFYKG</sequence>
<dbReference type="Pfam" id="PF02365">
    <property type="entry name" value="NAM"/>
    <property type="match status" value="1"/>
</dbReference>
<dbReference type="GO" id="GO:0006355">
    <property type="term" value="P:regulation of DNA-templated transcription"/>
    <property type="evidence" value="ECO:0007669"/>
    <property type="project" value="InterPro"/>
</dbReference>
<feature type="region of interest" description="Disordered" evidence="6">
    <location>
        <begin position="392"/>
        <end position="425"/>
    </location>
</feature>
<dbReference type="PANTHER" id="PTHR31989">
    <property type="entry name" value="NAC DOMAIN-CONTAINING PROTEIN 82-RELATED"/>
    <property type="match status" value="1"/>
</dbReference>